<evidence type="ECO:0000256" key="6">
    <source>
        <dbReference type="SAM" id="Phobius"/>
    </source>
</evidence>
<keyword evidence="2" id="KW-0813">Transport</keyword>
<dbReference type="InterPro" id="IPR027417">
    <property type="entry name" value="P-loop_NTPase"/>
</dbReference>
<feature type="domain" description="ABC transporter" evidence="7">
    <location>
        <begin position="402"/>
        <end position="485"/>
    </location>
</feature>
<evidence type="ECO:0000256" key="2">
    <source>
        <dbReference type="ARBA" id="ARBA00022448"/>
    </source>
</evidence>
<keyword evidence="9" id="KW-1185">Reference proteome</keyword>
<dbReference type="EMBL" id="JBBJCI010000285">
    <property type="protein sequence ID" value="KAK7236264.1"/>
    <property type="molecule type" value="Genomic_DNA"/>
</dbReference>
<gene>
    <name evidence="8" type="ORF">SO694_00061131</name>
</gene>
<keyword evidence="4 6" id="KW-1133">Transmembrane helix</keyword>
<dbReference type="Pfam" id="PF00005">
    <property type="entry name" value="ABC_tran"/>
    <property type="match status" value="1"/>
</dbReference>
<dbReference type="SUPFAM" id="SSF52540">
    <property type="entry name" value="P-loop containing nucleoside triphosphate hydrolases"/>
    <property type="match status" value="1"/>
</dbReference>
<dbReference type="PANTHER" id="PTHR48041:SF2">
    <property type="entry name" value="ATP-DEPENDENT PERMEASE-RELATED"/>
    <property type="match status" value="1"/>
</dbReference>
<dbReference type="InterPro" id="IPR050352">
    <property type="entry name" value="ABCG_transporters"/>
</dbReference>
<dbReference type="Gene3D" id="3.40.50.300">
    <property type="entry name" value="P-loop containing nucleotide triphosphate hydrolases"/>
    <property type="match status" value="1"/>
</dbReference>
<reference evidence="8 9" key="1">
    <citation type="submission" date="2024-03" db="EMBL/GenBank/DDBJ databases">
        <title>Aureococcus anophagefferens CCMP1851 and Kratosvirus quantuckense: Draft genome of a second virus-susceptible host strain in the model system.</title>
        <authorList>
            <person name="Chase E."/>
            <person name="Truchon A.R."/>
            <person name="Schepens W."/>
            <person name="Wilhelm S.W."/>
        </authorList>
    </citation>
    <scope>NUCLEOTIDE SEQUENCE [LARGE SCALE GENOMIC DNA]</scope>
    <source>
        <strain evidence="8 9">CCMP1851</strain>
    </source>
</reference>
<name>A0ABR1FRI7_AURAN</name>
<sequence>MDATPAKQRCPRLRATLRWLAFYVGVYLCLYGAFWVVDARFQLGADQQASLDALRADPAAFVWYTLELPDSERSKSPLALGDSDESVAEALIRRWRAPRQSDDGGRAADDSDFAALFMLAYGAWTSSLDAAAAGRLLKRHCGAREFEDIVAKRSDPAACGGAAPAEPGACRGGYYADDAGLARTCPDGTFCPNGQTCFVLCARGAMCNASRPLSGVVASARDPGRDDPALCGYPRGAAATEPRSPETGRCPGAAHLTLCPTGYYCRTPVEIERCPPRHFCALGSDRPTKCPWFGDCRRGGLDRPRYRRWFSAFLWAAGILLTAGYYVASLARERMLRRLDDALADLIELARPFAPRRSDHRASPLGAFDEEALPRAAPVVDVEFADVTVVLPGGRVAVDGATGAFRAGRVTAILGPSGAGKSTLLDLVVGRVPAAGAAVAGGVALNGLAPYGGRPLAGAVPQDEHSLLGWLTVRELVRFYAAIRERRERVPAGESRAAARAPLRALSRSCSELGLYGAATPTSASPATRGAGA</sequence>
<dbReference type="InterPro" id="IPR003439">
    <property type="entry name" value="ABC_transporter-like_ATP-bd"/>
</dbReference>
<keyword evidence="3 6" id="KW-0812">Transmembrane</keyword>
<evidence type="ECO:0000313" key="9">
    <source>
        <dbReference type="Proteomes" id="UP001363151"/>
    </source>
</evidence>
<evidence type="ECO:0000313" key="8">
    <source>
        <dbReference type="EMBL" id="KAK7236264.1"/>
    </source>
</evidence>
<feature type="transmembrane region" description="Helical" evidence="6">
    <location>
        <begin position="309"/>
        <end position="328"/>
    </location>
</feature>
<protein>
    <submittedName>
        <fullName evidence="8">ABC transporter</fullName>
    </submittedName>
</protein>
<proteinExistence type="predicted"/>
<accession>A0ABR1FRI7</accession>
<evidence type="ECO:0000259" key="7">
    <source>
        <dbReference type="Pfam" id="PF00005"/>
    </source>
</evidence>
<organism evidence="8 9">
    <name type="scientific">Aureococcus anophagefferens</name>
    <name type="common">Harmful bloom alga</name>
    <dbReference type="NCBI Taxonomy" id="44056"/>
    <lineage>
        <taxon>Eukaryota</taxon>
        <taxon>Sar</taxon>
        <taxon>Stramenopiles</taxon>
        <taxon>Ochrophyta</taxon>
        <taxon>Pelagophyceae</taxon>
        <taxon>Pelagomonadales</taxon>
        <taxon>Pelagomonadaceae</taxon>
        <taxon>Aureococcus</taxon>
    </lineage>
</organism>
<dbReference type="Proteomes" id="UP001363151">
    <property type="component" value="Unassembled WGS sequence"/>
</dbReference>
<comment type="subcellular location">
    <subcellularLocation>
        <location evidence="1">Membrane</location>
        <topology evidence="1">Multi-pass membrane protein</topology>
    </subcellularLocation>
</comment>
<evidence type="ECO:0000256" key="5">
    <source>
        <dbReference type="ARBA" id="ARBA00023136"/>
    </source>
</evidence>
<evidence type="ECO:0000256" key="1">
    <source>
        <dbReference type="ARBA" id="ARBA00004141"/>
    </source>
</evidence>
<keyword evidence="5 6" id="KW-0472">Membrane</keyword>
<evidence type="ECO:0000256" key="4">
    <source>
        <dbReference type="ARBA" id="ARBA00022989"/>
    </source>
</evidence>
<feature type="transmembrane region" description="Helical" evidence="6">
    <location>
        <begin position="20"/>
        <end position="37"/>
    </location>
</feature>
<dbReference type="PANTHER" id="PTHR48041">
    <property type="entry name" value="ABC TRANSPORTER G FAMILY MEMBER 28"/>
    <property type="match status" value="1"/>
</dbReference>
<evidence type="ECO:0000256" key="3">
    <source>
        <dbReference type="ARBA" id="ARBA00022692"/>
    </source>
</evidence>
<comment type="caution">
    <text evidence="8">The sequence shown here is derived from an EMBL/GenBank/DDBJ whole genome shotgun (WGS) entry which is preliminary data.</text>
</comment>